<name>A0A0B7AIY1_9EUPU</name>
<dbReference type="AlphaFoldDB" id="A0A0B7AIY1"/>
<sequence length="59" mass="6310">WAHMGRNLESGGGGSELSCTWAHMGKTLSPAVGAQIELHVHSKCERGEKPDKHGEQASK</sequence>
<organism evidence="1">
    <name type="scientific">Arion vulgaris</name>
    <dbReference type="NCBI Taxonomy" id="1028688"/>
    <lineage>
        <taxon>Eukaryota</taxon>
        <taxon>Metazoa</taxon>
        <taxon>Spiralia</taxon>
        <taxon>Lophotrochozoa</taxon>
        <taxon>Mollusca</taxon>
        <taxon>Gastropoda</taxon>
        <taxon>Heterobranchia</taxon>
        <taxon>Euthyneura</taxon>
        <taxon>Panpulmonata</taxon>
        <taxon>Eupulmonata</taxon>
        <taxon>Stylommatophora</taxon>
        <taxon>Helicina</taxon>
        <taxon>Arionoidea</taxon>
        <taxon>Arionidae</taxon>
        <taxon>Arion</taxon>
    </lineage>
</organism>
<feature type="non-terminal residue" evidence="1">
    <location>
        <position position="1"/>
    </location>
</feature>
<protein>
    <submittedName>
        <fullName evidence="1">Uncharacterized protein</fullName>
    </submittedName>
</protein>
<accession>A0A0B7AIY1</accession>
<dbReference type="EMBL" id="HACG01033146">
    <property type="protein sequence ID" value="CEK80011.1"/>
    <property type="molecule type" value="Transcribed_RNA"/>
</dbReference>
<evidence type="ECO:0000313" key="1">
    <source>
        <dbReference type="EMBL" id="CEK80011.1"/>
    </source>
</evidence>
<proteinExistence type="predicted"/>
<gene>
    <name evidence="1" type="primary">ORF118594</name>
</gene>
<reference evidence="1" key="1">
    <citation type="submission" date="2014-12" db="EMBL/GenBank/DDBJ databases">
        <title>Insight into the proteome of Arion vulgaris.</title>
        <authorList>
            <person name="Aradska J."/>
            <person name="Bulat T."/>
            <person name="Smidak R."/>
            <person name="Sarate P."/>
            <person name="Gangsoo J."/>
            <person name="Sialana F."/>
            <person name="Bilban M."/>
            <person name="Lubec G."/>
        </authorList>
    </citation>
    <scope>NUCLEOTIDE SEQUENCE</scope>
    <source>
        <tissue evidence="1">Skin</tissue>
    </source>
</reference>